<dbReference type="EnsemblPlants" id="AVESA.00010b.r2.2CG0271950.1">
    <property type="protein sequence ID" value="AVESA.00010b.r2.2CG0271950.1.CDS"/>
    <property type="gene ID" value="AVESA.00010b.r2.2CG0271950"/>
</dbReference>
<sequence length="477" mass="53897">MSSSSSTPLPSKLVVETYRRQEKRARIADPPRAHCGSPDAADANWRDWANLIAGPAGLIAERVLADDVADYLRFRAVCGPWRRCAASPHAHGGLDRRFHPRRWIMLPPTLGALRKRREFMNVSTGERIQVDLPELRYQYVFGPTSGGLIVLCDRRTYDVHLLNPLTRQLTGLPNATTLLHGSQERVGGYTIKFLQVCGAGLADDSTVALCFRRYWLVTAKPGDKHWTRLNLCYHKNNGVLAALSFASRFYCVTENNAIMVVDTSAYPPQLVTAAELGDCDIKEYDWTVRLVDNDDGELILVHRIPHDNHNTSREGHEVRRVDLEARITLPMEELGGRALFVGDGYHAQAPAISLPARLSPHVRADTIYSCKDYGCHYSLRYYNNLYDRPIIDVYRLPYGRVPGGIGDARSCSVIEYRAVPRKSEALCETMNYVLDVTIDEKKDVYLLDGYVSLRFKSSIPFVPKYNSHWHQINTSQH</sequence>
<name>A0ACD5ULD5_AVESA</name>
<proteinExistence type="predicted"/>
<accession>A0ACD5ULD5</accession>
<organism evidence="1 2">
    <name type="scientific">Avena sativa</name>
    <name type="common">Oat</name>
    <dbReference type="NCBI Taxonomy" id="4498"/>
    <lineage>
        <taxon>Eukaryota</taxon>
        <taxon>Viridiplantae</taxon>
        <taxon>Streptophyta</taxon>
        <taxon>Embryophyta</taxon>
        <taxon>Tracheophyta</taxon>
        <taxon>Spermatophyta</taxon>
        <taxon>Magnoliopsida</taxon>
        <taxon>Liliopsida</taxon>
        <taxon>Poales</taxon>
        <taxon>Poaceae</taxon>
        <taxon>BOP clade</taxon>
        <taxon>Pooideae</taxon>
        <taxon>Poodae</taxon>
        <taxon>Poeae</taxon>
        <taxon>Poeae Chloroplast Group 1 (Aveneae type)</taxon>
        <taxon>Aveninae</taxon>
        <taxon>Avena</taxon>
    </lineage>
</organism>
<reference evidence="1" key="2">
    <citation type="submission" date="2025-09" db="UniProtKB">
        <authorList>
            <consortium name="EnsemblPlants"/>
        </authorList>
    </citation>
    <scope>IDENTIFICATION</scope>
</reference>
<reference evidence="1" key="1">
    <citation type="submission" date="2021-05" db="EMBL/GenBank/DDBJ databases">
        <authorList>
            <person name="Scholz U."/>
            <person name="Mascher M."/>
            <person name="Fiebig A."/>
        </authorList>
    </citation>
    <scope>NUCLEOTIDE SEQUENCE [LARGE SCALE GENOMIC DNA]</scope>
</reference>
<protein>
    <submittedName>
        <fullName evidence="1">Uncharacterized protein</fullName>
    </submittedName>
</protein>
<keyword evidence="2" id="KW-1185">Reference proteome</keyword>
<evidence type="ECO:0000313" key="2">
    <source>
        <dbReference type="Proteomes" id="UP001732700"/>
    </source>
</evidence>
<evidence type="ECO:0000313" key="1">
    <source>
        <dbReference type="EnsemblPlants" id="AVESA.00010b.r2.2CG0271950.1.CDS"/>
    </source>
</evidence>
<dbReference type="Proteomes" id="UP001732700">
    <property type="component" value="Chromosome 2C"/>
</dbReference>